<dbReference type="SUPFAM" id="SSF51306">
    <property type="entry name" value="LexA/Signal peptidase"/>
    <property type="match status" value="1"/>
</dbReference>
<dbReference type="Gene3D" id="1.10.260.40">
    <property type="entry name" value="lambda repressor-like DNA-binding domains"/>
    <property type="match status" value="1"/>
</dbReference>
<dbReference type="Proteomes" id="UP000250003">
    <property type="component" value="Chromosome"/>
</dbReference>
<dbReference type="InterPro" id="IPR001387">
    <property type="entry name" value="Cro/C1-type_HTH"/>
</dbReference>
<dbReference type="AlphaFoldDB" id="A0A2Z4UE80"/>
<dbReference type="GO" id="GO:0003677">
    <property type="term" value="F:DNA binding"/>
    <property type="evidence" value="ECO:0007669"/>
    <property type="project" value="InterPro"/>
</dbReference>
<dbReference type="Gene3D" id="2.10.109.10">
    <property type="entry name" value="Umud Fragment, subunit A"/>
    <property type="match status" value="1"/>
</dbReference>
<dbReference type="Pfam" id="PF00717">
    <property type="entry name" value="Peptidase_S24"/>
    <property type="match status" value="1"/>
</dbReference>
<feature type="domain" description="HTH cro/C1-type" evidence="1">
    <location>
        <begin position="7"/>
        <end position="61"/>
    </location>
</feature>
<dbReference type="EMBL" id="CP030280">
    <property type="protein sequence ID" value="AWY99267.1"/>
    <property type="molecule type" value="Genomic_DNA"/>
</dbReference>
<dbReference type="OrthoDB" id="9812495at2"/>
<organism evidence="2 3">
    <name type="scientific">Blautia argi</name>
    <dbReference type="NCBI Taxonomy" id="1912897"/>
    <lineage>
        <taxon>Bacteria</taxon>
        <taxon>Bacillati</taxon>
        <taxon>Bacillota</taxon>
        <taxon>Clostridia</taxon>
        <taxon>Lachnospirales</taxon>
        <taxon>Lachnospiraceae</taxon>
        <taxon>Blautia</taxon>
    </lineage>
</organism>
<dbReference type="RefSeq" id="WP_111920708.1">
    <property type="nucleotide sequence ID" value="NZ_CAUWHR010000015.1"/>
</dbReference>
<dbReference type="SMART" id="SM00530">
    <property type="entry name" value="HTH_XRE"/>
    <property type="match status" value="1"/>
</dbReference>
<dbReference type="InterPro" id="IPR015927">
    <property type="entry name" value="Peptidase_S24_S26A/B/C"/>
</dbReference>
<gene>
    <name evidence="2" type="ORF">DQQ01_15355</name>
</gene>
<keyword evidence="3" id="KW-1185">Reference proteome</keyword>
<dbReference type="KEGG" id="blau:DQQ01_15355"/>
<dbReference type="SUPFAM" id="SSF47413">
    <property type="entry name" value="lambda repressor-like DNA-binding domains"/>
    <property type="match status" value="1"/>
</dbReference>
<evidence type="ECO:0000313" key="2">
    <source>
        <dbReference type="EMBL" id="AWY99267.1"/>
    </source>
</evidence>
<name>A0A2Z4UE80_9FIRM</name>
<sequence>MGIGERIRRRRVELGFTRNELAEKVHVTPSAVANYENNISIPKLELLISLMNTLEVDANYLYADYISNPTVKKVFRFEMNEEEQEALEKYRGLTENGKRLVRIVINEEYERVKSQRWVALQCYFPGVRKTNAGFLLQEYAKRVQVKGQHVPKGTNYCFQIQIDKYEPVFRKYDIIAISEEEASHNEIGMFCFKGICYIRTLYRKDGVCRLRALNVMEPDIEVEKEEELRCLGKVLGKIYGECKILDLDKE</sequence>
<dbReference type="InterPro" id="IPR010982">
    <property type="entry name" value="Lambda_DNA-bd_dom_sf"/>
</dbReference>
<dbReference type="Pfam" id="PF01381">
    <property type="entry name" value="HTH_3"/>
    <property type="match status" value="1"/>
</dbReference>
<dbReference type="PROSITE" id="PS50943">
    <property type="entry name" value="HTH_CROC1"/>
    <property type="match status" value="1"/>
</dbReference>
<proteinExistence type="predicted"/>
<protein>
    <submittedName>
        <fullName evidence="2">XRE family transcriptional regulator</fullName>
    </submittedName>
</protein>
<evidence type="ECO:0000259" key="1">
    <source>
        <dbReference type="PROSITE" id="PS50943"/>
    </source>
</evidence>
<accession>A0A2Z4UE80</accession>
<dbReference type="CDD" id="cd00093">
    <property type="entry name" value="HTH_XRE"/>
    <property type="match status" value="1"/>
</dbReference>
<dbReference type="InterPro" id="IPR036286">
    <property type="entry name" value="LexA/Signal_pep-like_sf"/>
</dbReference>
<reference evidence="3" key="1">
    <citation type="submission" date="2018-06" db="EMBL/GenBank/DDBJ databases">
        <title>Description of Blautia argi sp. nov., a new anaerobic isolated from dog feces.</title>
        <authorList>
            <person name="Chang Y.-H."/>
            <person name="Paek J."/>
            <person name="Shin Y."/>
        </authorList>
    </citation>
    <scope>NUCLEOTIDE SEQUENCE [LARGE SCALE GENOMIC DNA]</scope>
    <source>
        <strain evidence="3">KCTC 15426</strain>
    </source>
</reference>
<evidence type="ECO:0000313" key="3">
    <source>
        <dbReference type="Proteomes" id="UP000250003"/>
    </source>
</evidence>